<dbReference type="RefSeq" id="WP_044682435.1">
    <property type="nucleotide sequence ID" value="NZ_CEHN01000031.1"/>
</dbReference>
<evidence type="ECO:0000313" key="3">
    <source>
        <dbReference type="Proteomes" id="UP000074356"/>
    </source>
</evidence>
<evidence type="ECO:0000259" key="1">
    <source>
        <dbReference type="Pfam" id="PF03235"/>
    </source>
</evidence>
<proteinExistence type="predicted"/>
<reference evidence="2 3" key="1">
    <citation type="submission" date="2016-02" db="EMBL/GenBank/DDBJ databases">
        <authorList>
            <consortium name="Pathogen Informatics"/>
        </authorList>
    </citation>
    <scope>NUCLEOTIDE SEQUENCE [LARGE SCALE GENOMIC DNA]</scope>
    <source>
        <strain evidence="2 3">LSS78</strain>
    </source>
</reference>
<sequence>MDNKVYYGEYTLEHWLKLILSGEIVLPEYQRAYVWKREQVEKLVDTFNNKEFVPPVTIGAYQTESSQFNIILDGQQRLTSILLYYIGYFPNSNFDDWRDNSAYADTNDDDVEIEDDILIWNFNKLLELGKTKEAICKKIEEENKEKYIKLQEESDESFFKENYLGFSYLVPKIKTQNNFAKMQTKFYSSVFRNINIQGTVLSPQESRRSLYFLNKDLEKYFDPDIFKAYTVKDKKLDFTRYLALLENYQSNGIDSVGRGFGNKLELLYENFVYSKAEETEFDFKIPLNTLKNTMKKIDIPKNYDSIIDADMYLFGLIYFTMFQNKELESFNTRVIQNFINYIKSSESENKHYVDLPYVKSYSPYLHQKNPNALKYLRFRLQQSINIYEELINDKT</sequence>
<gene>
    <name evidence="2" type="ORF">ERS132440_00643</name>
</gene>
<dbReference type="InterPro" id="IPR004919">
    <property type="entry name" value="GmrSD_N"/>
</dbReference>
<dbReference type="PANTHER" id="PTHR39639">
    <property type="entry name" value="CHROMOSOME 16, WHOLE GENOME SHOTGUN SEQUENCE"/>
    <property type="match status" value="1"/>
</dbReference>
<dbReference type="PANTHER" id="PTHR39639:SF1">
    <property type="entry name" value="DUF262 DOMAIN-CONTAINING PROTEIN"/>
    <property type="match status" value="1"/>
</dbReference>
<dbReference type="Pfam" id="PF03235">
    <property type="entry name" value="GmrSD_N"/>
    <property type="match status" value="1"/>
</dbReference>
<protein>
    <submittedName>
        <fullName evidence="2">Uncharacterized conserved protein</fullName>
    </submittedName>
</protein>
<feature type="domain" description="GmrSD restriction endonucleases N-terminal" evidence="1">
    <location>
        <begin position="15"/>
        <end position="212"/>
    </location>
</feature>
<dbReference type="AlphaFoldDB" id="A0A116MF94"/>
<organism evidence="2 3">
    <name type="scientific">Streptococcus suis</name>
    <dbReference type="NCBI Taxonomy" id="1307"/>
    <lineage>
        <taxon>Bacteria</taxon>
        <taxon>Bacillati</taxon>
        <taxon>Bacillota</taxon>
        <taxon>Bacilli</taxon>
        <taxon>Lactobacillales</taxon>
        <taxon>Streptococcaceae</taxon>
        <taxon>Streptococcus</taxon>
    </lineage>
</organism>
<dbReference type="Proteomes" id="UP000074356">
    <property type="component" value="Unassembled WGS sequence"/>
</dbReference>
<name>A0A116MF94_STRSU</name>
<dbReference type="EMBL" id="FIIB01000004">
    <property type="protein sequence ID" value="CYV44462.1"/>
    <property type="molecule type" value="Genomic_DNA"/>
</dbReference>
<accession>A0A116MF94</accession>
<evidence type="ECO:0000313" key="2">
    <source>
        <dbReference type="EMBL" id="CYV44462.1"/>
    </source>
</evidence>